<feature type="region of interest" description="Disordered" evidence="1">
    <location>
        <begin position="112"/>
        <end position="151"/>
    </location>
</feature>
<organism evidence="4 5">
    <name type="scientific">Clostridium butyricum</name>
    <dbReference type="NCBI Taxonomy" id="1492"/>
    <lineage>
        <taxon>Bacteria</taxon>
        <taxon>Bacillati</taxon>
        <taxon>Bacillota</taxon>
        <taxon>Clostridia</taxon>
        <taxon>Eubacteriales</taxon>
        <taxon>Clostridiaceae</taxon>
        <taxon>Clostridium</taxon>
    </lineage>
</organism>
<sequence length="189" mass="21577">MAKHRRREQEPSMNDNINNNNMMNSNNNPFGIDPMQLLGLLGGNFDMRNMSNMLASMNTNGFNLNNLGPLAQMAGLNLDNNFTNGNNNLNRNNNNSNVATDMQNMSASNLNKNEANTQKHDEVRDKRNNTKMAQQEQMKQNEAVTHTQTQNKTRDENLEFLISLRSFVHQSKIPFVDRIIDGYKKGLFK</sequence>
<dbReference type="Proteomes" id="UP000474042">
    <property type="component" value="Unassembled WGS sequence"/>
</dbReference>
<gene>
    <name evidence="4" type="ORF">AWN73_12225</name>
    <name evidence="2" type="ORF">CBU02nite_15130</name>
    <name evidence="3" type="ORF">GND98_005940</name>
</gene>
<evidence type="ECO:0000313" key="3">
    <source>
        <dbReference type="EMBL" id="NAS17425.1"/>
    </source>
</evidence>
<evidence type="ECO:0000313" key="6">
    <source>
        <dbReference type="Proteomes" id="UP000321089"/>
    </source>
</evidence>
<dbReference type="Proteomes" id="UP000321089">
    <property type="component" value="Unassembled WGS sequence"/>
</dbReference>
<reference evidence="4 5" key="1">
    <citation type="submission" date="2016-01" db="EMBL/GenBank/DDBJ databases">
        <title>Characterization of the Clostridium difficile lineages that are prevalent in Hong Kong and China.</title>
        <authorList>
            <person name="Kwok J.S.-L."/>
            <person name="Lam W.-Y."/>
            <person name="Ip M."/>
            <person name="Chan T.-F."/>
            <person name="Hawkey P.M."/>
            <person name="Tsui S.K.-W."/>
        </authorList>
    </citation>
    <scope>NUCLEOTIDE SEQUENCE [LARGE SCALE GENOMIC DNA]</scope>
    <source>
        <strain evidence="4 5">300064</strain>
    </source>
</reference>
<dbReference type="AlphaFoldDB" id="A0A2S7FB79"/>
<evidence type="ECO:0000313" key="4">
    <source>
        <dbReference type="EMBL" id="PPV15266.1"/>
    </source>
</evidence>
<feature type="compositionally biased region" description="Basic and acidic residues" evidence="1">
    <location>
        <begin position="117"/>
        <end position="128"/>
    </location>
</feature>
<evidence type="ECO:0000313" key="7">
    <source>
        <dbReference type="Proteomes" id="UP000474042"/>
    </source>
</evidence>
<dbReference type="RefSeq" id="WP_024040596.1">
    <property type="nucleotide sequence ID" value="NZ_BKBC01000015.1"/>
</dbReference>
<comment type="caution">
    <text evidence="4">The sequence shown here is derived from an EMBL/GenBank/DDBJ whole genome shotgun (WGS) entry which is preliminary data.</text>
</comment>
<proteinExistence type="predicted"/>
<reference evidence="2 6" key="2">
    <citation type="submission" date="2019-07" db="EMBL/GenBank/DDBJ databases">
        <title>Whole genome shotgun sequence of Clostridium butyricum NBRC 3858.</title>
        <authorList>
            <person name="Hosoyama A."/>
            <person name="Uohara A."/>
            <person name="Ohji S."/>
            <person name="Ichikawa N."/>
        </authorList>
    </citation>
    <scope>NUCLEOTIDE SEQUENCE [LARGE SCALE GENOMIC DNA]</scope>
    <source>
        <strain evidence="2 6">NBRC 3858</strain>
    </source>
</reference>
<protein>
    <submittedName>
        <fullName evidence="4">Uncharacterized protein</fullName>
    </submittedName>
</protein>
<feature type="region of interest" description="Disordered" evidence="1">
    <location>
        <begin position="1"/>
        <end position="28"/>
    </location>
</feature>
<feature type="compositionally biased region" description="Polar residues" evidence="1">
    <location>
        <begin position="130"/>
        <end position="151"/>
    </location>
</feature>
<dbReference type="EMBL" id="WOFV02000012">
    <property type="protein sequence ID" value="NAS17425.1"/>
    <property type="molecule type" value="Genomic_DNA"/>
</dbReference>
<reference evidence="3 7" key="3">
    <citation type="submission" date="2020-01" db="EMBL/GenBank/DDBJ databases">
        <title>Genome sequence of a 1,3-propanediol producer, Clostridium butyricum S3.</title>
        <authorList>
            <person name="Zhou J."/>
        </authorList>
    </citation>
    <scope>NUCLEOTIDE SEQUENCE [LARGE SCALE GENOMIC DNA]</scope>
    <source>
        <strain evidence="3 7">S3</strain>
    </source>
</reference>
<evidence type="ECO:0000313" key="2">
    <source>
        <dbReference type="EMBL" id="GEQ21007.1"/>
    </source>
</evidence>
<evidence type="ECO:0000313" key="5">
    <source>
        <dbReference type="Proteomes" id="UP000238081"/>
    </source>
</evidence>
<dbReference type="EMBL" id="BKBC01000015">
    <property type="protein sequence ID" value="GEQ21007.1"/>
    <property type="molecule type" value="Genomic_DNA"/>
</dbReference>
<feature type="compositionally biased region" description="Low complexity" evidence="1">
    <location>
        <begin position="13"/>
        <end position="28"/>
    </location>
</feature>
<name>A0A2S7FB79_CLOBU</name>
<accession>A0A2S7FB79</accession>
<evidence type="ECO:0000256" key="1">
    <source>
        <dbReference type="SAM" id="MobiDB-lite"/>
    </source>
</evidence>
<dbReference type="EMBL" id="LRDH01000101">
    <property type="protein sequence ID" value="PPV15266.1"/>
    <property type="molecule type" value="Genomic_DNA"/>
</dbReference>
<dbReference type="Proteomes" id="UP000238081">
    <property type="component" value="Unassembled WGS sequence"/>
</dbReference>